<dbReference type="RefSeq" id="WP_256311260.1">
    <property type="nucleotide sequence ID" value="NZ_JANGAC010000005.1"/>
</dbReference>
<evidence type="ECO:0008006" key="4">
    <source>
        <dbReference type="Google" id="ProtNLM"/>
    </source>
</evidence>
<name>A0ABT1S9S9_9FIRM</name>
<evidence type="ECO:0000313" key="2">
    <source>
        <dbReference type="EMBL" id="MCQ4923232.1"/>
    </source>
</evidence>
<dbReference type="Proteomes" id="UP001524478">
    <property type="component" value="Unassembled WGS sequence"/>
</dbReference>
<feature type="region of interest" description="Disordered" evidence="1">
    <location>
        <begin position="1"/>
        <end position="26"/>
    </location>
</feature>
<gene>
    <name evidence="2" type="ORF">NE686_09065</name>
</gene>
<sequence>MKVENIQPTQPIVQPEKVESEKKTTIKSEVKETPAAVYEKTENKETSHVYDKNTVAKLKRDRQQAHAHLIRLVQEMLKRQGKTLELLGENEIVEVDETARMEAQALIGPDGPLGAEAVSQRLVDFAIAISGGDTSKAETLKSAIEQGFKEAEKMLGELPEISKETYRLTMEKFDAWVNEE</sequence>
<protein>
    <recommendedName>
        <fullName evidence="4">DUF2383 domain-containing protein</fullName>
    </recommendedName>
</protein>
<organism evidence="2 3">
    <name type="scientific">Tissierella carlieri</name>
    <dbReference type="NCBI Taxonomy" id="689904"/>
    <lineage>
        <taxon>Bacteria</taxon>
        <taxon>Bacillati</taxon>
        <taxon>Bacillota</taxon>
        <taxon>Tissierellia</taxon>
        <taxon>Tissierellales</taxon>
        <taxon>Tissierellaceae</taxon>
        <taxon>Tissierella</taxon>
    </lineage>
</organism>
<comment type="caution">
    <text evidence="2">The sequence shown here is derived from an EMBL/GenBank/DDBJ whole genome shotgun (WGS) entry which is preliminary data.</text>
</comment>
<proteinExistence type="predicted"/>
<evidence type="ECO:0000313" key="3">
    <source>
        <dbReference type="Proteomes" id="UP001524478"/>
    </source>
</evidence>
<evidence type="ECO:0000256" key="1">
    <source>
        <dbReference type="SAM" id="MobiDB-lite"/>
    </source>
</evidence>
<reference evidence="2 3" key="1">
    <citation type="submission" date="2022-06" db="EMBL/GenBank/DDBJ databases">
        <title>Isolation of gut microbiota from human fecal samples.</title>
        <authorList>
            <person name="Pamer E.G."/>
            <person name="Barat B."/>
            <person name="Waligurski E."/>
            <person name="Medina S."/>
            <person name="Paddock L."/>
            <person name="Mostad J."/>
        </authorList>
    </citation>
    <scope>NUCLEOTIDE SEQUENCE [LARGE SCALE GENOMIC DNA]</scope>
    <source>
        <strain evidence="2 3">DFI.7.95</strain>
    </source>
</reference>
<dbReference type="EMBL" id="JANGAC010000005">
    <property type="protein sequence ID" value="MCQ4923232.1"/>
    <property type="molecule type" value="Genomic_DNA"/>
</dbReference>
<accession>A0ABT1S9S9</accession>
<keyword evidence="3" id="KW-1185">Reference proteome</keyword>
<feature type="compositionally biased region" description="Polar residues" evidence="1">
    <location>
        <begin position="1"/>
        <end position="12"/>
    </location>
</feature>
<feature type="compositionally biased region" description="Basic and acidic residues" evidence="1">
    <location>
        <begin position="16"/>
        <end position="26"/>
    </location>
</feature>